<protein>
    <submittedName>
        <fullName evidence="1">Uncharacterized protein</fullName>
    </submittedName>
</protein>
<reference evidence="1 2" key="1">
    <citation type="submission" date="2014-04" db="EMBL/GenBank/DDBJ databases">
        <title>Genome evolution of avian class.</title>
        <authorList>
            <person name="Zhang G."/>
            <person name="Li C."/>
        </authorList>
    </citation>
    <scope>NUCLEOTIDE SEQUENCE [LARGE SCALE GENOMIC DNA]</scope>
    <source>
        <strain evidence="1">BGI_N335</strain>
    </source>
</reference>
<dbReference type="EMBL" id="KK444063">
    <property type="protein sequence ID" value="KFQ71111.1"/>
    <property type="molecule type" value="Genomic_DNA"/>
</dbReference>
<organism evidence="1 2">
    <name type="scientific">Phaethon lepturus</name>
    <name type="common">White-tailed tropicbird</name>
    <dbReference type="NCBI Taxonomy" id="97097"/>
    <lineage>
        <taxon>Eukaryota</taxon>
        <taxon>Metazoa</taxon>
        <taxon>Chordata</taxon>
        <taxon>Craniata</taxon>
        <taxon>Vertebrata</taxon>
        <taxon>Euteleostomi</taxon>
        <taxon>Archelosauria</taxon>
        <taxon>Archosauria</taxon>
        <taxon>Dinosauria</taxon>
        <taxon>Saurischia</taxon>
        <taxon>Theropoda</taxon>
        <taxon>Coelurosauria</taxon>
        <taxon>Aves</taxon>
        <taxon>Neognathae</taxon>
        <taxon>Neoaves</taxon>
        <taxon>Phaethontimorphae</taxon>
        <taxon>Phaethontiformes</taxon>
        <taxon>Phaethontidae</taxon>
        <taxon>Phaethon</taxon>
    </lineage>
</organism>
<evidence type="ECO:0000313" key="1">
    <source>
        <dbReference type="EMBL" id="KFQ71111.1"/>
    </source>
</evidence>
<proteinExistence type="predicted"/>
<dbReference type="AlphaFoldDB" id="A0A091TA06"/>
<name>A0A091TA06_PHALP</name>
<accession>A0A091TA06</accession>
<dbReference type="PhylomeDB" id="A0A091TA06"/>
<sequence length="55" mass="6581">NGMKLHQGKFRLDIRKKFITERMVSHWNRVPREVAMAPSLSEFKEYLGDTLHHMI</sequence>
<evidence type="ECO:0000313" key="2">
    <source>
        <dbReference type="Proteomes" id="UP000053638"/>
    </source>
</evidence>
<keyword evidence="2" id="KW-1185">Reference proteome</keyword>
<feature type="non-terminal residue" evidence="1">
    <location>
        <position position="55"/>
    </location>
</feature>
<gene>
    <name evidence="1" type="ORF">N335_11245</name>
</gene>
<feature type="non-terminal residue" evidence="1">
    <location>
        <position position="1"/>
    </location>
</feature>
<dbReference type="Proteomes" id="UP000053638">
    <property type="component" value="Unassembled WGS sequence"/>
</dbReference>